<accession>A0ABS8WAJ3</accession>
<dbReference type="EMBL" id="JAIMJA010000011">
    <property type="protein sequence ID" value="MCE2595528.1"/>
    <property type="molecule type" value="Genomic_DNA"/>
</dbReference>
<evidence type="ECO:0000313" key="2">
    <source>
        <dbReference type="EMBL" id="MCE2595528.1"/>
    </source>
</evidence>
<keyword evidence="3" id="KW-1185">Reference proteome</keyword>
<name>A0ABS8WAJ3_9GAMM</name>
<feature type="compositionally biased region" description="Polar residues" evidence="1">
    <location>
        <begin position="1"/>
        <end position="11"/>
    </location>
</feature>
<gene>
    <name evidence="2" type="ORF">K6Y31_11930</name>
</gene>
<dbReference type="Proteomes" id="UP001201273">
    <property type="component" value="Unassembled WGS sequence"/>
</dbReference>
<evidence type="ECO:0008006" key="4">
    <source>
        <dbReference type="Google" id="ProtNLM"/>
    </source>
</evidence>
<dbReference type="RefSeq" id="WP_233053002.1">
    <property type="nucleotide sequence ID" value="NZ_JAIMJA010000011.1"/>
</dbReference>
<sequence length="276" mass="30807">MMVQKIDSTLPPSQPSPAVEKKELNSKGVINSSPTPLPASSAEEISKQMAQLSHLAKARPLTSHLSQLVTLLKKLPVNSQPKTLQALLSQLFPTTPSALTSLLQQLITPEKNKANQLALRWLALTIKLKGLQDPSLDKAMKDVLNGMQVSQHDTPNNQVWLMQLPWLMQQQLKTVQLKIKQPKKSGKNKKKWQIQLKLPIGEHDMLAHAVIEESIVDIKLYTTNETDLARIKAYQGLFSEQLNKAGIQSHCQSFLGKVTEDFFAETHHETAINIIV</sequence>
<protein>
    <recommendedName>
        <fullName evidence="4">Flagellar hook-length control protein FliK</fullName>
    </recommendedName>
</protein>
<organism evidence="2 3">
    <name type="scientific">Motilimonas cestriensis</name>
    <dbReference type="NCBI Taxonomy" id="2742685"/>
    <lineage>
        <taxon>Bacteria</taxon>
        <taxon>Pseudomonadati</taxon>
        <taxon>Pseudomonadota</taxon>
        <taxon>Gammaproteobacteria</taxon>
        <taxon>Alteromonadales</taxon>
        <taxon>Alteromonadales genera incertae sedis</taxon>
        <taxon>Motilimonas</taxon>
    </lineage>
</organism>
<comment type="caution">
    <text evidence="2">The sequence shown here is derived from an EMBL/GenBank/DDBJ whole genome shotgun (WGS) entry which is preliminary data.</text>
</comment>
<feature type="region of interest" description="Disordered" evidence="1">
    <location>
        <begin position="1"/>
        <end position="40"/>
    </location>
</feature>
<evidence type="ECO:0000256" key="1">
    <source>
        <dbReference type="SAM" id="MobiDB-lite"/>
    </source>
</evidence>
<proteinExistence type="predicted"/>
<evidence type="ECO:0000313" key="3">
    <source>
        <dbReference type="Proteomes" id="UP001201273"/>
    </source>
</evidence>
<reference evidence="2 3" key="1">
    <citation type="journal article" date="2022" name="Environ. Microbiol. Rep.">
        <title>Eco-phylogenetic analyses reveal divergent evolution of vitamin B12 metabolism in the marine bacterial family 'Psychromonadaceae'.</title>
        <authorList>
            <person name="Jin X."/>
            <person name="Yang Y."/>
            <person name="Cao H."/>
            <person name="Gao B."/>
            <person name="Zhao Z."/>
        </authorList>
    </citation>
    <scope>NUCLEOTIDE SEQUENCE [LARGE SCALE GENOMIC DNA]</scope>
    <source>
        <strain evidence="2 3">MKS20</strain>
    </source>
</reference>